<proteinExistence type="inferred from homology"/>
<keyword evidence="8" id="KW-1185">Reference proteome</keyword>
<dbReference type="Pfam" id="PF01547">
    <property type="entry name" value="SBP_bac_1"/>
    <property type="match status" value="1"/>
</dbReference>
<comment type="similarity">
    <text evidence="2">Belongs to the bacterial solute-binding protein 1 family.</text>
</comment>
<evidence type="ECO:0000313" key="7">
    <source>
        <dbReference type="EMBL" id="SHO43391.1"/>
    </source>
</evidence>
<dbReference type="PANTHER" id="PTHR43649">
    <property type="entry name" value="ARABINOSE-BINDING PROTEIN-RELATED"/>
    <property type="match status" value="1"/>
</dbReference>
<organism evidence="7 8">
    <name type="scientific">Anaerocolumna xylanovorans DSM 12503</name>
    <dbReference type="NCBI Taxonomy" id="1121345"/>
    <lineage>
        <taxon>Bacteria</taxon>
        <taxon>Bacillati</taxon>
        <taxon>Bacillota</taxon>
        <taxon>Clostridia</taxon>
        <taxon>Lachnospirales</taxon>
        <taxon>Lachnospiraceae</taxon>
        <taxon>Anaerocolumna</taxon>
    </lineage>
</organism>
<keyword evidence="7" id="KW-0762">Sugar transport</keyword>
<dbReference type="CDD" id="cd13585">
    <property type="entry name" value="PBP2_TMBP_like"/>
    <property type="match status" value="1"/>
</dbReference>
<evidence type="ECO:0000256" key="6">
    <source>
        <dbReference type="SAM" id="SignalP"/>
    </source>
</evidence>
<dbReference type="InterPro" id="IPR050490">
    <property type="entry name" value="Bact_solute-bd_prot1"/>
</dbReference>
<keyword evidence="4 6" id="KW-0732">Signal</keyword>
<reference evidence="7 8" key="1">
    <citation type="submission" date="2016-12" db="EMBL/GenBank/DDBJ databases">
        <authorList>
            <person name="Song W.-J."/>
            <person name="Kurnit D.M."/>
        </authorList>
    </citation>
    <scope>NUCLEOTIDE SEQUENCE [LARGE SCALE GENOMIC DNA]</scope>
    <source>
        <strain evidence="7 8">DSM 12503</strain>
    </source>
</reference>
<feature type="signal peptide" evidence="6">
    <location>
        <begin position="1"/>
        <end position="20"/>
    </location>
</feature>
<dbReference type="Gene3D" id="3.40.190.10">
    <property type="entry name" value="Periplasmic binding protein-like II"/>
    <property type="match status" value="1"/>
</dbReference>
<dbReference type="RefSeq" id="WP_084558395.1">
    <property type="nucleotide sequence ID" value="NZ_FRFD01000003.1"/>
</dbReference>
<accession>A0A1M7XXC2</accession>
<evidence type="ECO:0000256" key="2">
    <source>
        <dbReference type="ARBA" id="ARBA00008520"/>
    </source>
</evidence>
<evidence type="ECO:0000256" key="5">
    <source>
        <dbReference type="SAM" id="MobiDB-lite"/>
    </source>
</evidence>
<gene>
    <name evidence="7" type="ORF">SAMN02745217_00220</name>
</gene>
<dbReference type="Proteomes" id="UP000184612">
    <property type="component" value="Unassembled WGS sequence"/>
</dbReference>
<keyword evidence="3" id="KW-0813">Transport</keyword>
<sequence length="443" mass="48421">MRKKLLAIAMCLVLVAASFAGCSKSDNKDATNAAATSEPTKATSDSDAGKTENTGEKITITVTKWGEVTENDVETKLIDEFNKTNDKNIEVKLDVVPGDGYGDRLTTSFSSGEGYDIFLSGEGDFYKWVDKGLASNLNDLIKADSSFANNMTESIYNMGKINDGQYYLVKDYNPMCLWYNKDMFDAAKVEYPNANWTWDDLYAAAQKLTTKNDDGTFKTFGFQAQSWAYAVSCYLESKGLSYISTDGKTADGYFNSPDMAKALDWYFGMADGETRVSPTTADTDTYGDGTSMMVSGKLAMFISGGWVKSSLESAGTNYGTALIPGNHTSYICAAGYTIGSRCKHPEAAWEVLKMLTGEKASELRTQYEAVLPTSKTQLDKLAATFTDDQKALLQTLDYGVQPIGLRGALGSKINEILSNTFDRVVFKDGKTQDILNEELNGIK</sequence>
<dbReference type="OrthoDB" id="362670at2"/>
<evidence type="ECO:0000256" key="3">
    <source>
        <dbReference type="ARBA" id="ARBA00022448"/>
    </source>
</evidence>
<feature type="compositionally biased region" description="Polar residues" evidence="5">
    <location>
        <begin position="33"/>
        <end position="46"/>
    </location>
</feature>
<evidence type="ECO:0000313" key="8">
    <source>
        <dbReference type="Proteomes" id="UP000184612"/>
    </source>
</evidence>
<name>A0A1M7XXC2_9FIRM</name>
<dbReference type="GO" id="GO:0030313">
    <property type="term" value="C:cell envelope"/>
    <property type="evidence" value="ECO:0007669"/>
    <property type="project" value="UniProtKB-SubCell"/>
</dbReference>
<feature type="region of interest" description="Disordered" evidence="5">
    <location>
        <begin position="26"/>
        <end position="53"/>
    </location>
</feature>
<dbReference type="PROSITE" id="PS51257">
    <property type="entry name" value="PROKAR_LIPOPROTEIN"/>
    <property type="match status" value="1"/>
</dbReference>
<feature type="chain" id="PRO_5038807045" evidence="6">
    <location>
        <begin position="21"/>
        <end position="443"/>
    </location>
</feature>
<dbReference type="STRING" id="1121345.SAMN02745217_00220"/>
<evidence type="ECO:0000256" key="1">
    <source>
        <dbReference type="ARBA" id="ARBA00004196"/>
    </source>
</evidence>
<dbReference type="PANTHER" id="PTHR43649:SF31">
    <property type="entry name" value="SN-GLYCEROL-3-PHOSPHATE-BINDING PERIPLASMIC PROTEIN UGPB"/>
    <property type="match status" value="1"/>
</dbReference>
<protein>
    <submittedName>
        <fullName evidence="7">Multiple sugar transport system substrate-binding protein</fullName>
    </submittedName>
</protein>
<dbReference type="SUPFAM" id="SSF53850">
    <property type="entry name" value="Periplasmic binding protein-like II"/>
    <property type="match status" value="1"/>
</dbReference>
<dbReference type="AlphaFoldDB" id="A0A1M7XXC2"/>
<evidence type="ECO:0000256" key="4">
    <source>
        <dbReference type="ARBA" id="ARBA00022729"/>
    </source>
</evidence>
<comment type="subcellular location">
    <subcellularLocation>
        <location evidence="1">Cell envelope</location>
    </subcellularLocation>
</comment>
<dbReference type="EMBL" id="FRFD01000003">
    <property type="protein sequence ID" value="SHO43391.1"/>
    <property type="molecule type" value="Genomic_DNA"/>
</dbReference>
<dbReference type="InterPro" id="IPR006059">
    <property type="entry name" value="SBP"/>
</dbReference>